<sequence>MRGLAMRFLGHSTVRLELAGRVVLTDPVLTRGIGPLRRVGGPTPAPRDHDDVDLVLISHLHGDHLHLPSLRRLPRSARVVVPRGAGDWLRGRGIARVEELAPGEDLEDGDLRVTGVPAVHSGHRWGPRSTRGPQALAMGHLLTSRDVRVYAAGDTDLFPGMAELAGPTLDVALLPVWGWGPTLGPGHLDPARAAAAVQLLRPRVAVPVHWGTLALAGLVGAPGRAGARMRRLLVEPPRTFADAVTATGEATCVAITEPGATVALPRPSSLPGTPPAPDVR</sequence>
<evidence type="ECO:0000313" key="3">
    <source>
        <dbReference type="Proteomes" id="UP001597114"/>
    </source>
</evidence>
<protein>
    <submittedName>
        <fullName evidence="2">MBL fold metallo-hydrolase</fullName>
    </submittedName>
</protein>
<reference evidence="3" key="1">
    <citation type="journal article" date="2019" name="Int. J. Syst. Evol. Microbiol.">
        <title>The Global Catalogue of Microorganisms (GCM) 10K type strain sequencing project: providing services to taxonomists for standard genome sequencing and annotation.</title>
        <authorList>
            <consortium name="The Broad Institute Genomics Platform"/>
            <consortium name="The Broad Institute Genome Sequencing Center for Infectious Disease"/>
            <person name="Wu L."/>
            <person name="Ma J."/>
        </authorList>
    </citation>
    <scope>NUCLEOTIDE SEQUENCE [LARGE SCALE GENOMIC DNA]</scope>
    <source>
        <strain evidence="3">CCM 7043</strain>
    </source>
</reference>
<dbReference type="Gene3D" id="3.60.15.10">
    <property type="entry name" value="Ribonuclease Z/Hydroxyacylglutathione hydrolase-like"/>
    <property type="match status" value="1"/>
</dbReference>
<dbReference type="Pfam" id="PF12706">
    <property type="entry name" value="Lactamase_B_2"/>
    <property type="match status" value="1"/>
</dbReference>
<dbReference type="SUPFAM" id="SSF56281">
    <property type="entry name" value="Metallo-hydrolase/oxidoreductase"/>
    <property type="match status" value="1"/>
</dbReference>
<organism evidence="2 3">
    <name type="scientific">Pseudonocardia yunnanensis</name>
    <dbReference type="NCBI Taxonomy" id="58107"/>
    <lineage>
        <taxon>Bacteria</taxon>
        <taxon>Bacillati</taxon>
        <taxon>Actinomycetota</taxon>
        <taxon>Actinomycetes</taxon>
        <taxon>Pseudonocardiales</taxon>
        <taxon>Pseudonocardiaceae</taxon>
        <taxon>Pseudonocardia</taxon>
    </lineage>
</organism>
<dbReference type="EMBL" id="JBHUCO010000005">
    <property type="protein sequence ID" value="MFD1516832.1"/>
    <property type="molecule type" value="Genomic_DNA"/>
</dbReference>
<name>A0ABW4EPI8_9PSEU</name>
<keyword evidence="3" id="KW-1185">Reference proteome</keyword>
<dbReference type="PANTHER" id="PTHR43546">
    <property type="entry name" value="UPF0173 METAL-DEPENDENT HYDROLASE MJ1163-RELATED"/>
    <property type="match status" value="1"/>
</dbReference>
<comment type="caution">
    <text evidence="2">The sequence shown here is derived from an EMBL/GenBank/DDBJ whole genome shotgun (WGS) entry which is preliminary data.</text>
</comment>
<dbReference type="Proteomes" id="UP001597114">
    <property type="component" value="Unassembled WGS sequence"/>
</dbReference>
<accession>A0ABW4EPI8</accession>
<dbReference type="InterPro" id="IPR050114">
    <property type="entry name" value="UPF0173_UPF0282_UlaG_hydrolase"/>
</dbReference>
<evidence type="ECO:0000259" key="1">
    <source>
        <dbReference type="SMART" id="SM00849"/>
    </source>
</evidence>
<proteinExistence type="predicted"/>
<dbReference type="InterPro" id="IPR001279">
    <property type="entry name" value="Metallo-B-lactamas"/>
</dbReference>
<dbReference type="PANTHER" id="PTHR43546:SF8">
    <property type="entry name" value="METALLO-BETA-LACTAMASE DOMAIN-CONTAINING PROTEIN"/>
    <property type="match status" value="1"/>
</dbReference>
<dbReference type="SMART" id="SM00849">
    <property type="entry name" value="Lactamase_B"/>
    <property type="match status" value="1"/>
</dbReference>
<dbReference type="InterPro" id="IPR036866">
    <property type="entry name" value="RibonucZ/Hydroxyglut_hydro"/>
</dbReference>
<evidence type="ECO:0000313" key="2">
    <source>
        <dbReference type="EMBL" id="MFD1516832.1"/>
    </source>
</evidence>
<gene>
    <name evidence="2" type="ORF">ACFSJD_05005</name>
</gene>
<feature type="domain" description="Metallo-beta-lactamase" evidence="1">
    <location>
        <begin position="10"/>
        <end position="187"/>
    </location>
</feature>
<dbReference type="RefSeq" id="WP_344725703.1">
    <property type="nucleotide sequence ID" value="NZ_BAAAUS010000034.1"/>
</dbReference>